<name>A0A4R5YJH9_9MICO</name>
<accession>A0A4R5YJH9</accession>
<organism evidence="1 2">
    <name type="scientific">Microbacterium oleivorans</name>
    <dbReference type="NCBI Taxonomy" id="273677"/>
    <lineage>
        <taxon>Bacteria</taxon>
        <taxon>Bacillati</taxon>
        <taxon>Actinomycetota</taxon>
        <taxon>Actinomycetes</taxon>
        <taxon>Micrococcales</taxon>
        <taxon>Microbacteriaceae</taxon>
        <taxon>Microbacterium</taxon>
    </lineage>
</organism>
<sequence length="257" mass="28539">MVDNYPDGADETGRLIALWEQLSSRKFVPRDGMQPSNAIQIWTFAHHASRLSRAVLSLHGAGHDLEAMPLIRQTMECAMNAAWLLVTDDGGAALSAVDTKSRRIMFSEVTDLGLADLSDVRDRLDAEEARNTQTVTHTRSFEERCKAIAGGPQIYAMYRTLSLYSHATSSVADVYLRADPEDAANPYGVALLWHGDWDGAESWIRVQALMLLLAQIAADDAQAKPMHRTQLAKARRRLGVTWQIRRADGRGRNARTP</sequence>
<evidence type="ECO:0000313" key="1">
    <source>
        <dbReference type="EMBL" id="TDL45119.1"/>
    </source>
</evidence>
<dbReference type="AlphaFoldDB" id="A0A4R5YJH9"/>
<reference evidence="1 2" key="1">
    <citation type="submission" date="2019-03" db="EMBL/GenBank/DDBJ databases">
        <title>Genome Sequencing and Assembly of Various Microbes Isolated from Partially Reclaimed Soil and Acid Mine Drainage (AMD) Site.</title>
        <authorList>
            <person name="Steinbock B."/>
            <person name="Bechtold R."/>
            <person name="Sevigny J.L."/>
            <person name="Thomas D."/>
            <person name="Cuthill L.R."/>
            <person name="Aveiro Johannsen E.J."/>
            <person name="Thomas K."/>
            <person name="Ghosh A."/>
        </authorList>
    </citation>
    <scope>NUCLEOTIDE SEQUENCE [LARGE SCALE GENOMIC DNA]</scope>
    <source>
        <strain evidence="1 2">F-B2</strain>
    </source>
</reference>
<comment type="caution">
    <text evidence="1">The sequence shown here is derived from an EMBL/GenBank/DDBJ whole genome shotgun (WGS) entry which is preliminary data.</text>
</comment>
<evidence type="ECO:0000313" key="2">
    <source>
        <dbReference type="Proteomes" id="UP000295633"/>
    </source>
</evidence>
<dbReference type="RefSeq" id="WP_133398382.1">
    <property type="nucleotide sequence ID" value="NZ_SMZX01000001.1"/>
</dbReference>
<protein>
    <submittedName>
        <fullName evidence="1">Uncharacterized protein</fullName>
    </submittedName>
</protein>
<dbReference type="InterPro" id="IPR043733">
    <property type="entry name" value="DUF5677"/>
</dbReference>
<dbReference type="Proteomes" id="UP000295633">
    <property type="component" value="Unassembled WGS sequence"/>
</dbReference>
<gene>
    <name evidence="1" type="ORF">E2R54_01110</name>
</gene>
<dbReference type="EMBL" id="SMZX01000001">
    <property type="protein sequence ID" value="TDL45119.1"/>
    <property type="molecule type" value="Genomic_DNA"/>
</dbReference>
<dbReference type="Pfam" id="PF18928">
    <property type="entry name" value="DUF5677"/>
    <property type="match status" value="1"/>
</dbReference>
<proteinExistence type="predicted"/>